<dbReference type="RefSeq" id="WP_049684428.1">
    <property type="nucleotide sequence ID" value="NZ_OZ194616.1"/>
</dbReference>
<evidence type="ECO:0000313" key="1">
    <source>
        <dbReference type="EMBL" id="AIS51455.1"/>
    </source>
</evidence>
<name>A0A097ANR5_THEKI</name>
<dbReference type="KEGG" id="tki:TKV_c02500"/>
<organism evidence="1 2">
    <name type="scientific">Thermoanaerobacter kivui</name>
    <name type="common">Acetogenium kivui</name>
    <dbReference type="NCBI Taxonomy" id="2325"/>
    <lineage>
        <taxon>Bacteria</taxon>
        <taxon>Bacillati</taxon>
        <taxon>Bacillota</taxon>
        <taxon>Clostridia</taxon>
        <taxon>Thermoanaerobacterales</taxon>
        <taxon>Thermoanaerobacteraceae</taxon>
        <taxon>Thermoanaerobacter</taxon>
    </lineage>
</organism>
<dbReference type="HOGENOM" id="CLU_2959354_0_0_9"/>
<sequence>MTLHIKMKQKPHICSRCGEITSKIDILNDRKQENLTEYFKRFKDRNKVKWVIIDMILIL</sequence>
<proteinExistence type="predicted"/>
<dbReference type="AlphaFoldDB" id="A0A097ANR5"/>
<accession>A0A097ANR5</accession>
<dbReference type="EMBL" id="CP009170">
    <property type="protein sequence ID" value="AIS51455.1"/>
    <property type="molecule type" value="Genomic_DNA"/>
</dbReference>
<gene>
    <name evidence="1" type="ORF">TKV_c02500</name>
</gene>
<protein>
    <submittedName>
        <fullName evidence="1">Transposase</fullName>
    </submittedName>
</protein>
<keyword evidence="2" id="KW-1185">Reference proteome</keyword>
<reference evidence="2" key="1">
    <citation type="journal article" date="2015" name="Genome Announc.">
        <title>Whole-Genome Sequences of 80 Environmental and Clinical Isolates of Burkholderia pseudomallei.</title>
        <authorList>
            <person name="Johnson S.L."/>
            <person name="Baker A.L."/>
            <person name="Chain P.S."/>
            <person name="Currie B.J."/>
            <person name="Daligault H.E."/>
            <person name="Davenport K.W."/>
            <person name="Davis C.B."/>
            <person name="Inglis T.J."/>
            <person name="Kaestli M."/>
            <person name="Koren S."/>
            <person name="Mayo M."/>
            <person name="Merritt A.J."/>
            <person name="Price E.P."/>
            <person name="Sarovich D.S."/>
            <person name="Warner J."/>
            <person name="Rosovitz M.J."/>
        </authorList>
    </citation>
    <scope>NUCLEOTIDE SEQUENCE [LARGE SCALE GENOMIC DNA]</scope>
    <source>
        <strain evidence="2">DSM 2030</strain>
    </source>
</reference>
<dbReference type="Proteomes" id="UP000029669">
    <property type="component" value="Chromosome"/>
</dbReference>
<evidence type="ECO:0000313" key="2">
    <source>
        <dbReference type="Proteomes" id="UP000029669"/>
    </source>
</evidence>